<evidence type="ECO:0000313" key="2">
    <source>
        <dbReference type="EMBL" id="CAD9512850.1"/>
    </source>
</evidence>
<dbReference type="EMBL" id="HBGU01059397">
    <property type="protein sequence ID" value="CAD9512850.1"/>
    <property type="molecule type" value="Transcribed_RNA"/>
</dbReference>
<feature type="region of interest" description="Disordered" evidence="1">
    <location>
        <begin position="1"/>
        <end position="54"/>
    </location>
</feature>
<sequence>MRSITAPPATPSAPASNPDKDDVSKARLMITLSDYEVDDHSTEGSDSLSQDGHALDSPLAEVGAVSTFQEQDNLALDGMETDNFGAKKDSQRVYASHVREIIALFVAHGAKIDSNGEVDLSGLGSAQLGLLKQRLMMLSKSSLLHVPTFRGPNLTVADTFHVFRVNRMNRKTAGVKFSLEVGFLDPETMLAVGPNTIQRVASKRWPDWKVTLLEKEVRENKIRLLNPSVIERSVDARNLRAAVLVQLRDLMDQAFHRYSEMMLLKGVQIVTDNNSGATQFSHVQMVRFLQAHAKALMEWRDMNTSQLSYHILELDEVEMDVILLESAHELFETLMDIIMSAHRPVVLALARGLLLKWKESWPTSLVNLIHASRKDAAVDPNADRGNRTDWLLFDREGEEALIREGFQKQIASLRFMLSSKSSGKAASAMDKSGENLMWGDQNWAGGKML</sequence>
<reference evidence="2" key="1">
    <citation type="submission" date="2021-01" db="EMBL/GenBank/DDBJ databases">
        <authorList>
            <person name="Corre E."/>
            <person name="Pelletier E."/>
            <person name="Niang G."/>
            <person name="Scheremetjew M."/>
            <person name="Finn R."/>
            <person name="Kale V."/>
            <person name="Holt S."/>
            <person name="Cochrane G."/>
            <person name="Meng A."/>
            <person name="Brown T."/>
            <person name="Cohen L."/>
        </authorList>
    </citation>
    <scope>NUCLEOTIDE SEQUENCE</scope>
    <source>
        <strain evidence="2">UTEX LB 985</strain>
    </source>
</reference>
<accession>A0A7S2I9E8</accession>
<dbReference type="AlphaFoldDB" id="A0A7S2I9E8"/>
<proteinExistence type="predicted"/>
<organism evidence="2">
    <name type="scientific">Haptolina brevifila</name>
    <dbReference type="NCBI Taxonomy" id="156173"/>
    <lineage>
        <taxon>Eukaryota</taxon>
        <taxon>Haptista</taxon>
        <taxon>Haptophyta</taxon>
        <taxon>Prymnesiophyceae</taxon>
        <taxon>Prymnesiales</taxon>
        <taxon>Prymnesiaceae</taxon>
        <taxon>Haptolina</taxon>
    </lineage>
</organism>
<evidence type="ECO:0000256" key="1">
    <source>
        <dbReference type="SAM" id="MobiDB-lite"/>
    </source>
</evidence>
<gene>
    <name evidence="2" type="ORF">CBRE1094_LOCUS32301</name>
</gene>
<name>A0A7S2I9E8_9EUKA</name>
<protein>
    <submittedName>
        <fullName evidence="2">Uncharacterized protein</fullName>
    </submittedName>
</protein>